<feature type="region of interest" description="Disordered" evidence="2">
    <location>
        <begin position="267"/>
        <end position="456"/>
    </location>
</feature>
<feature type="compositionally biased region" description="Polar residues" evidence="2">
    <location>
        <begin position="537"/>
        <end position="552"/>
    </location>
</feature>
<feature type="compositionally biased region" description="Basic and acidic residues" evidence="2">
    <location>
        <begin position="553"/>
        <end position="567"/>
    </location>
</feature>
<comment type="caution">
    <text evidence="4">The sequence shown here is derived from an EMBL/GenBank/DDBJ whole genome shotgun (WGS) entry which is preliminary data.</text>
</comment>
<dbReference type="CDD" id="cd00201">
    <property type="entry name" value="WW"/>
    <property type="match status" value="1"/>
</dbReference>
<name>A0A8S3WI21_PARAO</name>
<feature type="compositionally biased region" description="Polar residues" evidence="2">
    <location>
        <begin position="1211"/>
        <end position="1223"/>
    </location>
</feature>
<dbReference type="PANTHER" id="PTHR21715">
    <property type="entry name" value="RH04127P"/>
    <property type="match status" value="1"/>
</dbReference>
<evidence type="ECO:0000259" key="3">
    <source>
        <dbReference type="PROSITE" id="PS50020"/>
    </source>
</evidence>
<feature type="compositionally biased region" description="Polar residues" evidence="2">
    <location>
        <begin position="1447"/>
        <end position="1464"/>
    </location>
</feature>
<feature type="compositionally biased region" description="Polar residues" evidence="2">
    <location>
        <begin position="339"/>
        <end position="352"/>
    </location>
</feature>
<feature type="compositionally biased region" description="Basic and acidic residues" evidence="2">
    <location>
        <begin position="293"/>
        <end position="306"/>
    </location>
</feature>
<feature type="region of interest" description="Disordered" evidence="2">
    <location>
        <begin position="1129"/>
        <end position="1158"/>
    </location>
</feature>
<feature type="compositionally biased region" description="Low complexity" evidence="2">
    <location>
        <begin position="353"/>
        <end position="390"/>
    </location>
</feature>
<evidence type="ECO:0000313" key="4">
    <source>
        <dbReference type="EMBL" id="CAG4959513.1"/>
    </source>
</evidence>
<feature type="region of interest" description="Disordered" evidence="2">
    <location>
        <begin position="1383"/>
        <end position="1416"/>
    </location>
</feature>
<dbReference type="InterPro" id="IPR001202">
    <property type="entry name" value="WW_dom"/>
</dbReference>
<evidence type="ECO:0000256" key="2">
    <source>
        <dbReference type="SAM" id="MobiDB-lite"/>
    </source>
</evidence>
<gene>
    <name evidence="4" type="ORF">PAPOLLO_LOCUS6174</name>
</gene>
<keyword evidence="5" id="KW-1185">Reference proteome</keyword>
<dbReference type="EMBL" id="CAJQZP010000397">
    <property type="protein sequence ID" value="CAG4959513.1"/>
    <property type="molecule type" value="Genomic_DNA"/>
</dbReference>
<keyword evidence="1" id="KW-0175">Coiled coil</keyword>
<feature type="region of interest" description="Disordered" evidence="2">
    <location>
        <begin position="1445"/>
        <end position="1471"/>
    </location>
</feature>
<protein>
    <submittedName>
        <fullName evidence="4">(apollo) hypothetical protein</fullName>
    </submittedName>
</protein>
<feature type="compositionally biased region" description="Polar residues" evidence="2">
    <location>
        <begin position="644"/>
        <end position="654"/>
    </location>
</feature>
<dbReference type="PANTHER" id="PTHR21715:SF0">
    <property type="entry name" value="RH04127P"/>
    <property type="match status" value="1"/>
</dbReference>
<dbReference type="OrthoDB" id="6344460at2759"/>
<evidence type="ECO:0000313" key="5">
    <source>
        <dbReference type="Proteomes" id="UP000691718"/>
    </source>
</evidence>
<reference evidence="4" key="1">
    <citation type="submission" date="2021-04" db="EMBL/GenBank/DDBJ databases">
        <authorList>
            <person name="Tunstrom K."/>
        </authorList>
    </citation>
    <scope>NUCLEOTIDE SEQUENCE</scope>
</reference>
<organism evidence="4 5">
    <name type="scientific">Parnassius apollo</name>
    <name type="common">Apollo butterfly</name>
    <name type="synonym">Papilio apollo</name>
    <dbReference type="NCBI Taxonomy" id="110799"/>
    <lineage>
        <taxon>Eukaryota</taxon>
        <taxon>Metazoa</taxon>
        <taxon>Ecdysozoa</taxon>
        <taxon>Arthropoda</taxon>
        <taxon>Hexapoda</taxon>
        <taxon>Insecta</taxon>
        <taxon>Pterygota</taxon>
        <taxon>Neoptera</taxon>
        <taxon>Endopterygota</taxon>
        <taxon>Lepidoptera</taxon>
        <taxon>Glossata</taxon>
        <taxon>Ditrysia</taxon>
        <taxon>Papilionoidea</taxon>
        <taxon>Papilionidae</taxon>
        <taxon>Parnassiinae</taxon>
        <taxon>Parnassini</taxon>
        <taxon>Parnassius</taxon>
        <taxon>Parnassius</taxon>
    </lineage>
</organism>
<dbReference type="SMART" id="SM00456">
    <property type="entry name" value="WW"/>
    <property type="match status" value="1"/>
</dbReference>
<feature type="compositionally biased region" description="Basic and acidic residues" evidence="2">
    <location>
        <begin position="139"/>
        <end position="148"/>
    </location>
</feature>
<feature type="region of interest" description="Disordered" evidence="2">
    <location>
        <begin position="604"/>
        <end position="660"/>
    </location>
</feature>
<feature type="compositionally biased region" description="Low complexity" evidence="2">
    <location>
        <begin position="1397"/>
        <end position="1409"/>
    </location>
</feature>
<evidence type="ECO:0000256" key="1">
    <source>
        <dbReference type="SAM" id="Coils"/>
    </source>
</evidence>
<feature type="region of interest" description="Disordered" evidence="2">
    <location>
        <begin position="104"/>
        <end position="171"/>
    </location>
</feature>
<feature type="compositionally biased region" description="Basic and acidic residues" evidence="2">
    <location>
        <begin position="415"/>
        <end position="437"/>
    </location>
</feature>
<sequence length="1494" mass="169116">MSSPSAVVCREIFDENSQPSADEISEYAQQLGIDPESESHLLPLAREGLMQALPPPWRAYFDEKLQTHYYYNEETKKTQWEHPLDNVYRELVKRARDASIHDDTCASVQELPTSEDHTKNLERVETKVESDDDDLSTDSENHPSDVKDATNASQRRLTPLGRPPLPISRLDKKLSDLRISPLRRSVDSPISPKPVLVRNTSDRDLLCRPTFERPKMLFKQQSEIIDLKMHVLNSPEDEHFSPLLSSAKIDKGLPFSGKGSMFLKFSKSDLPSPDTEKSLPADSVTKSDPPKGILREKSDSLQRKNESAILGRPKQTASFDEDKKSVRFKLENVPEPTVSPGSNSSSDQNEGQSSIISAPPSLPSSLAPLSPIVPSSPVVPLSPISSPVPSMMNTVHLSPLVARPPLPPRPQSSESARDNKNVSGSEKDTLDGETREKSPRRRLLRPPASDYIKPDLFQKNFQKISDLVRRGEVDSTPASLEESVSDKESRPRSPMVPQKNKISINLMESIESETSIDSPDKEFANIDLNDLDESNESHNVQNEAQIKNNLEAKNNDQEVSSKEKEETSETQSKASEPIQNRPQCLANIPIPQIKVPKLDFLSKQQKFTHSDSEDSRKSSNREEDIKITPRSNSIDIPKDDKNQIKLSPTPSLGSDRSPRLDFGKTWSSPFSTFKPLNKAAISPQMKSSDSSTSLGKGVTSPRLDGVIISQSKSSSDNVVVVYQFETQEDNLSKPIKSPLIPDMGTRDFMERNKNDERRRLELSLQKELELIRMEWSAKEKKMKAELQEELREAEEKFLTEKRVRLNEQAERHKKDMEDALSTAERNHEQMLQNALMEIKKRYQSDVEAAEKQHADNMARLREDYRAKLAEEREQLEIENERALTELREQLQMSLNAERTRMIEENKATIEALREEHTNRVTDLRHDYRAEVEHLRRQHACHVEELRARLAGERAAAARGSTHERALADKYRCLKEKYARLKHDVKEKYARLKHDDKVTRHARTHSLLGAHTSAALADKYRCLKEKYARLKHDVKVTRHSRTHSLLGAHTSARSRTSTAASRRTRARGEVPLPQGEVRAPQARRQGDTTRSHTLTARCTHERALADKYRCLKEKYARLKHDVKMSIERRNKRREMSMTTGSETEKSNSHKATQSLEKCKEVNETSVSVVIETEPLRVKPNNNPTIKYNDIETSISESNAHKSENNNDEWKAKSSTFPSDSSQASAMKLQRPHRRTAVAFKEPPRRRSERDRDTGATTDYQDSSDATTADEKPKEAVNGHGRRRCFTRLKSASTSRLNYSPKRGEGWSSPLESLRQQLRKLDDLEDQFPDLACQPAYSLRYPFTELGAVETANTPELEFVRHRALVEREGMKRARAVLKRRRAALRESRASLSPHRAPSEATTSEASSGSEVAEETKTSGAVLRSLRALHADVRDIWRALDARRPYTASPETSSCNVPTTSQNRMTLSAPDPMINDNSDAVAERAKGLRAWLQTAP</sequence>
<dbReference type="InterPro" id="IPR053233">
    <property type="entry name" value="ABRA-related"/>
</dbReference>
<dbReference type="Pfam" id="PF00397">
    <property type="entry name" value="WW"/>
    <property type="match status" value="1"/>
</dbReference>
<feature type="region of interest" description="Disordered" evidence="2">
    <location>
        <begin position="1037"/>
        <end position="1094"/>
    </location>
</feature>
<feature type="compositionally biased region" description="Basic and acidic residues" evidence="2">
    <location>
        <begin position="320"/>
        <end position="332"/>
    </location>
</feature>
<feature type="domain" description="WW" evidence="3">
    <location>
        <begin position="51"/>
        <end position="85"/>
    </location>
</feature>
<feature type="compositionally biased region" description="Basic and acidic residues" evidence="2">
    <location>
        <begin position="1240"/>
        <end position="1252"/>
    </location>
</feature>
<feature type="region of interest" description="Disordered" evidence="2">
    <location>
        <begin position="1196"/>
        <end position="1307"/>
    </location>
</feature>
<feature type="compositionally biased region" description="Low complexity" evidence="2">
    <location>
        <begin position="1049"/>
        <end position="1060"/>
    </location>
</feature>
<dbReference type="Proteomes" id="UP000691718">
    <property type="component" value="Unassembled WGS sequence"/>
</dbReference>
<dbReference type="PROSITE" id="PS50020">
    <property type="entry name" value="WW_DOMAIN_2"/>
    <property type="match status" value="1"/>
</dbReference>
<feature type="coiled-coil region" evidence="1">
    <location>
        <begin position="776"/>
        <end position="915"/>
    </location>
</feature>
<dbReference type="CDD" id="cd06503">
    <property type="entry name" value="ATP-synt_Fo_b"/>
    <property type="match status" value="1"/>
</dbReference>
<feature type="compositionally biased region" description="Polar residues" evidence="2">
    <location>
        <begin position="1253"/>
        <end position="1265"/>
    </location>
</feature>
<proteinExistence type="predicted"/>
<feature type="region of interest" description="Disordered" evidence="2">
    <location>
        <begin position="468"/>
        <end position="583"/>
    </location>
</feature>
<accession>A0A8S3WI21</accession>
<feature type="compositionally biased region" description="Basic and acidic residues" evidence="2">
    <location>
        <begin position="608"/>
        <end position="627"/>
    </location>
</feature>
<feature type="compositionally biased region" description="Basic and acidic residues" evidence="2">
    <location>
        <begin position="114"/>
        <end position="129"/>
    </location>
</feature>
<dbReference type="PROSITE" id="PS01159">
    <property type="entry name" value="WW_DOMAIN_1"/>
    <property type="match status" value="1"/>
</dbReference>
<feature type="compositionally biased region" description="Basic and acidic residues" evidence="2">
    <location>
        <begin position="1197"/>
        <end position="1210"/>
    </location>
</feature>